<organism evidence="1 2">
    <name type="scientific">Vitreoscilla stercoraria</name>
    <dbReference type="NCBI Taxonomy" id="61"/>
    <lineage>
        <taxon>Bacteria</taxon>
        <taxon>Pseudomonadati</taxon>
        <taxon>Pseudomonadota</taxon>
        <taxon>Betaproteobacteria</taxon>
        <taxon>Neisseriales</taxon>
        <taxon>Neisseriaceae</taxon>
        <taxon>Vitreoscilla</taxon>
    </lineage>
</organism>
<accession>A0ABY4EDR5</accession>
<name>A0ABY4EDR5_VITST</name>
<evidence type="ECO:0000313" key="2">
    <source>
        <dbReference type="Proteomes" id="UP000832034"/>
    </source>
</evidence>
<dbReference type="Proteomes" id="UP000832034">
    <property type="component" value="Chromosome"/>
</dbReference>
<evidence type="ECO:0008006" key="3">
    <source>
        <dbReference type="Google" id="ProtNLM"/>
    </source>
</evidence>
<dbReference type="RefSeq" id="WP_019959101.1">
    <property type="nucleotide sequence ID" value="NZ_CP091512.1"/>
</dbReference>
<sequence>MSQNDHHEIELTYRRNGILICRESAVLESPKGIAPTEAVFKASEAIQKLNIDVRHSAILGRLKVNNNDY</sequence>
<protein>
    <recommendedName>
        <fullName evidence="3">DUF2997 domain-containing protein</fullName>
    </recommendedName>
</protein>
<proteinExistence type="predicted"/>
<dbReference type="EMBL" id="CP091512">
    <property type="protein sequence ID" value="UOO93364.1"/>
    <property type="molecule type" value="Genomic_DNA"/>
</dbReference>
<reference evidence="1" key="2">
    <citation type="journal article" date="2022" name="Res Sq">
        <title>Evolution of multicellular longitudinally dividing oral cavity symbionts (Neisseriaceae).</title>
        <authorList>
            <person name="Nyongesa S."/>
            <person name="Weber P."/>
            <person name="Bernet E."/>
            <person name="Pullido F."/>
            <person name="Nieckarz M."/>
            <person name="Delaby M."/>
            <person name="Nieves C."/>
            <person name="Viehboeck T."/>
            <person name="Krause N."/>
            <person name="Rivera-Millot A."/>
            <person name="Nakamura A."/>
            <person name="Vischer N."/>
            <person name="VanNieuwenhze M."/>
            <person name="Brun Y."/>
            <person name="Cava F."/>
            <person name="Bulgheresi S."/>
            <person name="Veyrier F."/>
        </authorList>
    </citation>
    <scope>NUCLEOTIDE SEQUENCE</scope>
    <source>
        <strain evidence="1">SAG 1488-6</strain>
    </source>
</reference>
<reference evidence="1" key="1">
    <citation type="submission" date="2021-12" db="EMBL/GenBank/DDBJ databases">
        <authorList>
            <person name="Veyrier F.J."/>
        </authorList>
    </citation>
    <scope>NUCLEOTIDE SEQUENCE</scope>
    <source>
        <strain evidence="1">SAG 1488-6</strain>
    </source>
</reference>
<keyword evidence="2" id="KW-1185">Reference proteome</keyword>
<gene>
    <name evidence="1" type="ORF">LVJ81_04875</name>
</gene>
<evidence type="ECO:0000313" key="1">
    <source>
        <dbReference type="EMBL" id="UOO93364.1"/>
    </source>
</evidence>